<gene>
    <name evidence="1" type="ORF">M5W82_20410</name>
</gene>
<organism evidence="1 2">
    <name type="scientific">Lysinibacillus xylanilyticus</name>
    <dbReference type="NCBI Taxonomy" id="582475"/>
    <lineage>
        <taxon>Bacteria</taxon>
        <taxon>Bacillati</taxon>
        <taxon>Bacillota</taxon>
        <taxon>Bacilli</taxon>
        <taxon>Bacillales</taxon>
        <taxon>Bacillaceae</taxon>
        <taxon>Lysinibacillus</taxon>
    </lineage>
</organism>
<dbReference type="RefSeq" id="WP_268639226.1">
    <property type="nucleotide sequence ID" value="NZ_JAMDLZ010000041.1"/>
</dbReference>
<keyword evidence="2" id="KW-1185">Reference proteome</keyword>
<reference evidence="1 2" key="1">
    <citation type="submission" date="2022-05" db="EMBL/GenBank/DDBJ databases">
        <title>Genome Sequencing of Bee-Associated Microbes.</title>
        <authorList>
            <person name="Dunlap C."/>
        </authorList>
    </citation>
    <scope>NUCLEOTIDE SEQUENCE [LARGE SCALE GENOMIC DNA]</scope>
    <source>
        <strain evidence="1 2">NRRL BD-083</strain>
    </source>
</reference>
<name>A0ABT4EUA4_9BACI</name>
<evidence type="ECO:0000313" key="2">
    <source>
        <dbReference type="Proteomes" id="UP001527052"/>
    </source>
</evidence>
<proteinExistence type="predicted"/>
<comment type="caution">
    <text evidence="1">The sequence shown here is derived from an EMBL/GenBank/DDBJ whole genome shotgun (WGS) entry which is preliminary data.</text>
</comment>
<dbReference type="EMBL" id="JAMDLZ010000041">
    <property type="protein sequence ID" value="MCY9549247.1"/>
    <property type="molecule type" value="Genomic_DNA"/>
</dbReference>
<accession>A0ABT4EUA4</accession>
<protein>
    <submittedName>
        <fullName evidence="1">Uncharacterized protein</fullName>
    </submittedName>
</protein>
<sequence length="426" mass="49886">MKNIEFDYYKRYSALRYDLVHFTHATPFVKKQYSLKGKALKNDDSHLYKLISGIAESSLKINRYEILSRYQDHNNSPSTRNMHSCQLLFIIDNKIFFYDMYEDKFVLISRNIQSFSKRKIYVIGISDILNISRYYGEFSLYLSMLDAGHVLGNIKNFLSLMRVSWQQYMTFEYSTIFKKIINVDDCIYGSFALTLDRPEGELNFEKDVGEKRIAETKCFNELNSSEYVAKIINNMKMGPTDLYPKQYYSIDENFHVSSRRNSAHNMVGNFNLNSENTLNKFEAKSCIHRLNKFRNLVSVNKISYCILERHRITFQDGAVWEKEVDFSEILYNDHQFFDLNTFKKVVVFYTEDKDIVSEGLLPILLSAGELMQGFCLYAAETGNAFRPMKNHHDSYLKRILELSDESEINYIGVLCSSPVQQIKLIT</sequence>
<evidence type="ECO:0000313" key="1">
    <source>
        <dbReference type="EMBL" id="MCY9549247.1"/>
    </source>
</evidence>
<dbReference type="Proteomes" id="UP001527052">
    <property type="component" value="Unassembled WGS sequence"/>
</dbReference>